<dbReference type="EMBL" id="CP042437">
    <property type="protein sequence ID" value="QEC74699.1"/>
    <property type="molecule type" value="Genomic_DNA"/>
</dbReference>
<sequence>METQTKHGLMIDMDGVIYAGEELIKAADVFIKRLLKDKIPFTFLSNNSSKSRADAVEKLAKLGINVTEKHIYTSAMATATFLTEHYPGCCVHVLGEGGLLKSLKNAGIPMVDKKPDLVILGEGQEFSLERVHNAVDMILAGARFIATNRDPSPRREGWNNLGIAATAAMIEEATGREPFVIGKPSPVMMRSAAAYMGLQPEQVTIIGDTMETDIIGGIYMGFKTILVLSGIADKEQLIKYGYRPHLVVDSVDEIEFPLKWWTKP</sequence>
<dbReference type="Gene3D" id="3.40.50.1000">
    <property type="entry name" value="HAD superfamily/HAD-like"/>
    <property type="match status" value="2"/>
</dbReference>
<dbReference type="GO" id="GO:0016791">
    <property type="term" value="F:phosphatase activity"/>
    <property type="evidence" value="ECO:0007669"/>
    <property type="project" value="TreeGrafter"/>
</dbReference>
<organism evidence="1 2">
    <name type="scientific">Mucilaginibacter ginsenosidivorax</name>
    <dbReference type="NCBI Taxonomy" id="862126"/>
    <lineage>
        <taxon>Bacteria</taxon>
        <taxon>Pseudomonadati</taxon>
        <taxon>Bacteroidota</taxon>
        <taxon>Sphingobacteriia</taxon>
        <taxon>Sphingobacteriales</taxon>
        <taxon>Sphingobacteriaceae</taxon>
        <taxon>Mucilaginibacter</taxon>
    </lineage>
</organism>
<dbReference type="Pfam" id="PF13242">
    <property type="entry name" value="Hydrolase_like"/>
    <property type="match status" value="1"/>
</dbReference>
<dbReference type="PANTHER" id="PTHR19288:SF46">
    <property type="entry name" value="HALOACID DEHALOGENASE-LIKE HYDROLASE DOMAIN-CONTAINING PROTEIN 2"/>
    <property type="match status" value="1"/>
</dbReference>
<dbReference type="Proteomes" id="UP000321362">
    <property type="component" value="Chromosome"/>
</dbReference>
<dbReference type="RefSeq" id="WP_147051858.1">
    <property type="nucleotide sequence ID" value="NZ_CP042437.1"/>
</dbReference>
<evidence type="ECO:0000313" key="2">
    <source>
        <dbReference type="Proteomes" id="UP000321362"/>
    </source>
</evidence>
<dbReference type="InterPro" id="IPR006357">
    <property type="entry name" value="HAD-SF_hydro_IIA"/>
</dbReference>
<gene>
    <name evidence="1" type="ORF">FSB76_01575</name>
</gene>
<accession>A0A5B8VTD2</accession>
<protein>
    <submittedName>
        <fullName evidence="1">HAD-IIA family hydrolase</fullName>
    </submittedName>
</protein>
<reference evidence="1 2" key="1">
    <citation type="journal article" date="2013" name="J. Microbiol.">
        <title>Mucilaginibacter ginsenosidivorax sp. nov., with ginsenoside converting activity isolated from sediment.</title>
        <authorList>
            <person name="Kim J.K."/>
            <person name="Choi T.E."/>
            <person name="Liu Q.M."/>
            <person name="Park H.Y."/>
            <person name="Yi T.H."/>
            <person name="Yoon M.H."/>
            <person name="Kim S.C."/>
            <person name="Im W.T."/>
        </authorList>
    </citation>
    <scope>NUCLEOTIDE SEQUENCE [LARGE SCALE GENOMIC DNA]</scope>
    <source>
        <strain evidence="1 2">KHI28</strain>
    </source>
</reference>
<dbReference type="Pfam" id="PF13344">
    <property type="entry name" value="Hydrolase_6"/>
    <property type="match status" value="1"/>
</dbReference>
<keyword evidence="2" id="KW-1185">Reference proteome</keyword>
<evidence type="ECO:0000313" key="1">
    <source>
        <dbReference type="EMBL" id="QEC74699.1"/>
    </source>
</evidence>
<dbReference type="AlphaFoldDB" id="A0A5B8VTD2"/>
<dbReference type="SUPFAM" id="SSF56784">
    <property type="entry name" value="HAD-like"/>
    <property type="match status" value="1"/>
</dbReference>
<name>A0A5B8VTD2_9SPHI</name>
<dbReference type="OrthoDB" id="9810449at2"/>
<proteinExistence type="predicted"/>
<dbReference type="InterPro" id="IPR023214">
    <property type="entry name" value="HAD_sf"/>
</dbReference>
<dbReference type="InterPro" id="IPR036412">
    <property type="entry name" value="HAD-like_sf"/>
</dbReference>
<keyword evidence="1" id="KW-0378">Hydrolase</keyword>
<dbReference type="KEGG" id="mgk:FSB76_01575"/>
<dbReference type="PANTHER" id="PTHR19288">
    <property type="entry name" value="4-NITROPHENYLPHOSPHATASE-RELATED"/>
    <property type="match status" value="1"/>
</dbReference>
<dbReference type="NCBIfam" id="TIGR01460">
    <property type="entry name" value="HAD-SF-IIA"/>
    <property type="match status" value="1"/>
</dbReference>
<dbReference type="GO" id="GO:0005737">
    <property type="term" value="C:cytoplasm"/>
    <property type="evidence" value="ECO:0007669"/>
    <property type="project" value="TreeGrafter"/>
</dbReference>